<keyword evidence="6 14" id="KW-0349">Heme</keyword>
<keyword evidence="8 14" id="KW-0479">Metal-binding</keyword>
<dbReference type="PANTHER" id="PTHR40255:SF1">
    <property type="entry name" value="PROTOPORPHYRINOGEN IX OXIDASE"/>
    <property type="match status" value="1"/>
</dbReference>
<evidence type="ECO:0000256" key="12">
    <source>
        <dbReference type="ARBA" id="ARBA00023136"/>
    </source>
</evidence>
<dbReference type="RefSeq" id="WP_343897273.1">
    <property type="nucleotide sequence ID" value="NZ_BAAAFZ010000068.1"/>
</dbReference>
<protein>
    <recommendedName>
        <fullName evidence="4 14">Protoporphyrinogen IX oxidase</fullName>
        <shortName evidence="14">PPO</shortName>
        <ecNumber evidence="14 15">1.3.99.-</ecNumber>
    </recommendedName>
</protein>
<dbReference type="NCBIfam" id="TIGR00701">
    <property type="entry name" value="protoporphyrinogen oxidase HemJ"/>
    <property type="match status" value="1"/>
</dbReference>
<dbReference type="InterPro" id="IPR005265">
    <property type="entry name" value="HemJ-like"/>
</dbReference>
<evidence type="ECO:0000256" key="5">
    <source>
        <dbReference type="ARBA" id="ARBA00022475"/>
    </source>
</evidence>
<keyword evidence="5 14" id="KW-1003">Cell membrane</keyword>
<dbReference type="Pfam" id="PF03653">
    <property type="entry name" value="UPF0093"/>
    <property type="match status" value="1"/>
</dbReference>
<evidence type="ECO:0000256" key="8">
    <source>
        <dbReference type="ARBA" id="ARBA00022723"/>
    </source>
</evidence>
<keyword evidence="17" id="KW-1185">Reference proteome</keyword>
<evidence type="ECO:0000256" key="15">
    <source>
        <dbReference type="PIRNR" id="PIRNR004638"/>
    </source>
</evidence>
<accession>A0ABN1FVG6</accession>
<feature type="transmembrane region" description="Helical" evidence="14">
    <location>
        <begin position="16"/>
        <end position="37"/>
    </location>
</feature>
<keyword evidence="7 14" id="KW-0812">Transmembrane</keyword>
<evidence type="ECO:0000256" key="3">
    <source>
        <dbReference type="ARBA" id="ARBA00006501"/>
    </source>
</evidence>
<feature type="transmembrane region" description="Helical" evidence="14">
    <location>
        <begin position="129"/>
        <end position="151"/>
    </location>
</feature>
<dbReference type="PANTHER" id="PTHR40255">
    <property type="entry name" value="UPF0093 MEMBRANE PROTEIN SLR1790"/>
    <property type="match status" value="1"/>
</dbReference>
<gene>
    <name evidence="16" type="primary">hemJ</name>
    <name evidence="16" type="ORF">GCM10009416_41010</name>
</gene>
<evidence type="ECO:0000256" key="4">
    <source>
        <dbReference type="ARBA" id="ARBA00017504"/>
    </source>
</evidence>
<dbReference type="Proteomes" id="UP001501588">
    <property type="component" value="Unassembled WGS sequence"/>
</dbReference>
<dbReference type="EMBL" id="BAAAFZ010000068">
    <property type="protein sequence ID" value="GAA0598652.1"/>
    <property type="molecule type" value="Genomic_DNA"/>
</dbReference>
<dbReference type="EC" id="1.3.99.-" evidence="14 15"/>
<organism evidence="16 17">
    <name type="scientific">Craurococcus roseus</name>
    <dbReference type="NCBI Taxonomy" id="77585"/>
    <lineage>
        <taxon>Bacteria</taxon>
        <taxon>Pseudomonadati</taxon>
        <taxon>Pseudomonadota</taxon>
        <taxon>Alphaproteobacteria</taxon>
        <taxon>Acetobacterales</taxon>
        <taxon>Acetobacteraceae</taxon>
        <taxon>Craurococcus</taxon>
    </lineage>
</organism>
<feature type="transmembrane region" description="Helical" evidence="14">
    <location>
        <begin position="90"/>
        <end position="108"/>
    </location>
</feature>
<comment type="subunit">
    <text evidence="14">Homodimer.</text>
</comment>
<keyword evidence="12 14" id="KW-0472">Membrane</keyword>
<evidence type="ECO:0000313" key="16">
    <source>
        <dbReference type="EMBL" id="GAA0598652.1"/>
    </source>
</evidence>
<evidence type="ECO:0000256" key="1">
    <source>
        <dbReference type="ARBA" id="ARBA00004651"/>
    </source>
</evidence>
<proteinExistence type="inferred from homology"/>
<evidence type="ECO:0000256" key="6">
    <source>
        <dbReference type="ARBA" id="ARBA00022617"/>
    </source>
</evidence>
<dbReference type="PIRSF" id="PIRSF004638">
    <property type="entry name" value="UCP004638"/>
    <property type="match status" value="1"/>
</dbReference>
<evidence type="ECO:0000256" key="14">
    <source>
        <dbReference type="HAMAP-Rule" id="MF_02239"/>
    </source>
</evidence>
<evidence type="ECO:0000256" key="9">
    <source>
        <dbReference type="ARBA" id="ARBA00022989"/>
    </source>
</evidence>
<keyword evidence="9 14" id="KW-1133">Transmembrane helix</keyword>
<feature type="binding site" description="axial binding residue" evidence="14">
    <location>
        <position position="17"/>
    </location>
    <ligand>
        <name>heme</name>
        <dbReference type="ChEBI" id="CHEBI:30413"/>
    </ligand>
    <ligandPart>
        <name>Fe</name>
        <dbReference type="ChEBI" id="CHEBI:18248"/>
    </ligandPart>
</feature>
<keyword evidence="10 14" id="KW-0560">Oxidoreductase</keyword>
<comment type="subcellular location">
    <subcellularLocation>
        <location evidence="1 14">Cell membrane</location>
        <topology evidence="1 14">Multi-pass membrane protein</topology>
    </subcellularLocation>
</comment>
<comment type="cofactor">
    <cofactor evidence="14 15">
        <name>heme b</name>
        <dbReference type="ChEBI" id="CHEBI:60344"/>
    </cofactor>
    <text evidence="14 15">Binds 1 heme b (iron(II)-protoporphyrin IX) group per subunit.</text>
</comment>
<evidence type="ECO:0000256" key="11">
    <source>
        <dbReference type="ARBA" id="ARBA00023004"/>
    </source>
</evidence>
<comment type="caution">
    <text evidence="16">The sequence shown here is derived from an EMBL/GenBank/DDBJ whole genome shotgun (WGS) entry which is preliminary data.</text>
</comment>
<comment type="catalytic activity">
    <reaction evidence="13 14 15">
        <text>protoporphyrinogen IX + 3 A = protoporphyrin IX + 3 AH2</text>
        <dbReference type="Rhea" id="RHEA:62000"/>
        <dbReference type="ChEBI" id="CHEBI:13193"/>
        <dbReference type="ChEBI" id="CHEBI:17499"/>
        <dbReference type="ChEBI" id="CHEBI:57306"/>
        <dbReference type="ChEBI" id="CHEBI:57307"/>
    </reaction>
</comment>
<sequence>MTVEALAPFYPWTKSLHLLSVFAWMAGLFYLPRLYVYHTAAAPGSETSETFKGMERRLLRAIMNPAMIAAWVFGLVLVLTPGVVDWRAGWWHGKAAGFLAMTAFHMHLAAERKGFEADRRQRTGRYWRVANEAPTLLLALIVVMVIVKPWASSGG</sequence>
<comment type="similarity">
    <text evidence="3 14 15">Belongs to the HemJ family.</text>
</comment>
<evidence type="ECO:0000256" key="10">
    <source>
        <dbReference type="ARBA" id="ARBA00023002"/>
    </source>
</evidence>
<comment type="pathway">
    <text evidence="2 14 15">Porphyrin-containing compound metabolism; protoporphyrin-IX biosynthesis; protoporphyrin-IX from protoporphyrinogen-IX: step 1/1.</text>
</comment>
<reference evidence="16 17" key="1">
    <citation type="journal article" date="2019" name="Int. J. Syst. Evol. Microbiol.">
        <title>The Global Catalogue of Microorganisms (GCM) 10K type strain sequencing project: providing services to taxonomists for standard genome sequencing and annotation.</title>
        <authorList>
            <consortium name="The Broad Institute Genomics Platform"/>
            <consortium name="The Broad Institute Genome Sequencing Center for Infectious Disease"/>
            <person name="Wu L."/>
            <person name="Ma J."/>
        </authorList>
    </citation>
    <scope>NUCLEOTIDE SEQUENCE [LARGE SCALE GENOMIC DNA]</scope>
    <source>
        <strain evidence="16 17">JCM 9933</strain>
    </source>
</reference>
<feature type="transmembrane region" description="Helical" evidence="14">
    <location>
        <begin position="58"/>
        <end position="84"/>
    </location>
</feature>
<evidence type="ECO:0000256" key="7">
    <source>
        <dbReference type="ARBA" id="ARBA00022692"/>
    </source>
</evidence>
<evidence type="ECO:0000256" key="2">
    <source>
        <dbReference type="ARBA" id="ARBA00005073"/>
    </source>
</evidence>
<evidence type="ECO:0000256" key="13">
    <source>
        <dbReference type="ARBA" id="ARBA00048390"/>
    </source>
</evidence>
<feature type="binding site" description="axial binding residue" evidence="14">
    <location>
        <position position="94"/>
    </location>
    <ligand>
        <name>heme</name>
        <dbReference type="ChEBI" id="CHEBI:30413"/>
    </ligand>
    <ligandPart>
        <name>Fe</name>
        <dbReference type="ChEBI" id="CHEBI:18248"/>
    </ligandPart>
</feature>
<dbReference type="HAMAP" id="MF_02239">
    <property type="entry name" value="HemJ"/>
    <property type="match status" value="1"/>
</dbReference>
<name>A0ABN1FVG6_9PROT</name>
<evidence type="ECO:0000313" key="17">
    <source>
        <dbReference type="Proteomes" id="UP001501588"/>
    </source>
</evidence>
<comment type="function">
    <text evidence="14 15">Catalyzes the oxidation of protoporphyrinogen IX to protoporphyrin IX.</text>
</comment>
<keyword evidence="11 14" id="KW-0408">Iron</keyword>